<dbReference type="InterPro" id="IPR036866">
    <property type="entry name" value="RibonucZ/Hydroxyglut_hydro"/>
</dbReference>
<dbReference type="GO" id="GO:0019243">
    <property type="term" value="P:methylglyoxal catabolic process to D-lactate via S-lactoyl-glutathione"/>
    <property type="evidence" value="ECO:0007669"/>
    <property type="project" value="UniProtKB-UniRule"/>
</dbReference>
<evidence type="ECO:0000313" key="9">
    <source>
        <dbReference type="EMBL" id="QSX31577.1"/>
    </source>
</evidence>
<keyword evidence="4 7" id="KW-0479">Metal-binding</keyword>
<proteinExistence type="inferred from homology"/>
<dbReference type="PANTHER" id="PTHR43705:SF1">
    <property type="entry name" value="HYDROXYACYLGLUTATHIONE HYDROLASE GLOB"/>
    <property type="match status" value="1"/>
</dbReference>
<comment type="cofactor">
    <cofactor evidence="7">
        <name>Zn(2+)</name>
        <dbReference type="ChEBI" id="CHEBI:29105"/>
    </cofactor>
    <text evidence="7">Binds 2 Zn(2+) ions per subunit.</text>
</comment>
<sequence length="268" mass="29021">MLQVYPIPAFKDNYIWLLNRAGSSLAWVIDPGDAAPVITELAARGLTLEGILVTHHHWDHTGGIEALLDYASNTQGGHKIRVIGPRNPAIANVSERVCEGDSLRLGSISEGDTATVIKVLEVPGHTLDHIAFLIGDALFCGDTLFSAGCGRLFEGTAAQLHDSLAKFAALPGDTRVFCTHEYTEANLKFALATEPQNTALADYADWVKQQRSEGLPSLPSSLARELAINPFLRTGTDSIRAAVAHHSGIKPKDDVHTLALLRQWKDIF</sequence>
<dbReference type="InterPro" id="IPR050110">
    <property type="entry name" value="Glyoxalase_II_hydrolase"/>
</dbReference>
<reference evidence="9 10" key="1">
    <citation type="submission" date="2021-03" db="EMBL/GenBank/DDBJ databases">
        <title>Novel species identification of genus Shewanella.</title>
        <authorList>
            <person name="Liu G."/>
            <person name="Zhang Q."/>
        </authorList>
    </citation>
    <scope>NUCLEOTIDE SEQUENCE [LARGE SCALE GENOMIC DNA]</scope>
    <source>
        <strain evidence="9 10">FJAT-53726</strain>
    </source>
</reference>
<comment type="pathway">
    <text evidence="2 7">Secondary metabolite metabolism; methylglyoxal degradation; (R)-lactate from methylglyoxal: step 2/2.</text>
</comment>
<dbReference type="PANTHER" id="PTHR43705">
    <property type="entry name" value="HYDROXYACYLGLUTATHIONE HYDROLASE"/>
    <property type="match status" value="1"/>
</dbReference>
<feature type="binding site" evidence="7">
    <location>
        <position position="59"/>
    </location>
    <ligand>
        <name>Zn(2+)</name>
        <dbReference type="ChEBI" id="CHEBI:29105"/>
        <label>2</label>
    </ligand>
</feature>
<dbReference type="Proteomes" id="UP000663281">
    <property type="component" value="Chromosome"/>
</dbReference>
<evidence type="ECO:0000256" key="3">
    <source>
        <dbReference type="ARBA" id="ARBA00006759"/>
    </source>
</evidence>
<dbReference type="GO" id="GO:0004416">
    <property type="term" value="F:hydroxyacylglutathione hydrolase activity"/>
    <property type="evidence" value="ECO:0007669"/>
    <property type="project" value="UniProtKB-UniRule"/>
</dbReference>
<feature type="binding site" evidence="7">
    <location>
        <position position="60"/>
    </location>
    <ligand>
        <name>Zn(2+)</name>
        <dbReference type="ChEBI" id="CHEBI:29105"/>
        <label>2</label>
    </ligand>
</feature>
<feature type="binding site" evidence="7">
    <location>
        <position position="57"/>
    </location>
    <ligand>
        <name>Zn(2+)</name>
        <dbReference type="ChEBI" id="CHEBI:29105"/>
        <label>1</label>
    </ligand>
</feature>
<feature type="binding site" evidence="7">
    <location>
        <position position="55"/>
    </location>
    <ligand>
        <name>Zn(2+)</name>
        <dbReference type="ChEBI" id="CHEBI:29105"/>
        <label>1</label>
    </ligand>
</feature>
<evidence type="ECO:0000313" key="10">
    <source>
        <dbReference type="Proteomes" id="UP000663281"/>
    </source>
</evidence>
<comment type="subunit">
    <text evidence="7">Monomer.</text>
</comment>
<gene>
    <name evidence="7 9" type="primary">gloB</name>
    <name evidence="9" type="ORF">JYB88_08160</name>
</gene>
<dbReference type="EC" id="3.1.2.6" evidence="7"/>
<dbReference type="SUPFAM" id="SSF56281">
    <property type="entry name" value="Metallo-hydrolase/oxidoreductase"/>
    <property type="match status" value="1"/>
</dbReference>
<feature type="binding site" evidence="7">
    <location>
        <position position="142"/>
    </location>
    <ligand>
        <name>Zn(2+)</name>
        <dbReference type="ChEBI" id="CHEBI:29105"/>
        <label>1</label>
    </ligand>
</feature>
<dbReference type="RefSeq" id="WP_207326079.1">
    <property type="nucleotide sequence ID" value="NZ_CP071504.1"/>
</dbReference>
<feature type="domain" description="Metallo-beta-lactamase" evidence="8">
    <location>
        <begin position="12"/>
        <end position="180"/>
    </location>
</feature>
<dbReference type="InterPro" id="IPR001279">
    <property type="entry name" value="Metallo-B-lactamas"/>
</dbReference>
<keyword evidence="6 7" id="KW-0862">Zinc</keyword>
<dbReference type="PIRSF" id="PIRSF005457">
    <property type="entry name" value="Glx"/>
    <property type="match status" value="1"/>
</dbReference>
<feature type="binding site" evidence="7">
    <location>
        <position position="142"/>
    </location>
    <ligand>
        <name>Zn(2+)</name>
        <dbReference type="ChEBI" id="CHEBI:29105"/>
        <label>2</label>
    </ligand>
</feature>
<protein>
    <recommendedName>
        <fullName evidence="7">Hydroxyacylglutathione hydrolase</fullName>
        <ecNumber evidence="7">3.1.2.6</ecNumber>
    </recommendedName>
    <alternativeName>
        <fullName evidence="7">Glyoxalase II</fullName>
        <shortName evidence="7">Glx II</shortName>
    </alternativeName>
</protein>
<dbReference type="NCBIfam" id="TIGR03413">
    <property type="entry name" value="GSH_gloB"/>
    <property type="match status" value="1"/>
</dbReference>
<evidence type="ECO:0000256" key="2">
    <source>
        <dbReference type="ARBA" id="ARBA00004963"/>
    </source>
</evidence>
<evidence type="ECO:0000256" key="6">
    <source>
        <dbReference type="ARBA" id="ARBA00022833"/>
    </source>
</evidence>
<evidence type="ECO:0000256" key="7">
    <source>
        <dbReference type="HAMAP-Rule" id="MF_01374"/>
    </source>
</evidence>
<evidence type="ECO:0000256" key="4">
    <source>
        <dbReference type="ARBA" id="ARBA00022723"/>
    </source>
</evidence>
<dbReference type="CDD" id="cd07723">
    <property type="entry name" value="hydroxyacylglutathione_hydrolase_MBL-fold"/>
    <property type="match status" value="1"/>
</dbReference>
<comment type="function">
    <text evidence="7">Thiolesterase that catalyzes the hydrolysis of S-D-lactoyl-glutathione to form glutathione and D-lactic acid.</text>
</comment>
<comment type="catalytic activity">
    <reaction evidence="1 7">
        <text>an S-(2-hydroxyacyl)glutathione + H2O = a 2-hydroxy carboxylate + glutathione + H(+)</text>
        <dbReference type="Rhea" id="RHEA:21864"/>
        <dbReference type="ChEBI" id="CHEBI:15377"/>
        <dbReference type="ChEBI" id="CHEBI:15378"/>
        <dbReference type="ChEBI" id="CHEBI:57925"/>
        <dbReference type="ChEBI" id="CHEBI:58896"/>
        <dbReference type="ChEBI" id="CHEBI:71261"/>
        <dbReference type="EC" id="3.1.2.6"/>
    </reaction>
</comment>
<dbReference type="InterPro" id="IPR032282">
    <property type="entry name" value="HAGH_C"/>
</dbReference>
<keyword evidence="10" id="KW-1185">Reference proteome</keyword>
<feature type="binding site" evidence="7">
    <location>
        <position position="125"/>
    </location>
    <ligand>
        <name>Zn(2+)</name>
        <dbReference type="ChEBI" id="CHEBI:29105"/>
        <label>1</label>
    </ligand>
</feature>
<dbReference type="HAMAP" id="MF_01374">
    <property type="entry name" value="Glyoxalase_2"/>
    <property type="match status" value="1"/>
</dbReference>
<dbReference type="KEGG" id="scyp:JYB88_08160"/>
<dbReference type="Pfam" id="PF16123">
    <property type="entry name" value="HAGH_C"/>
    <property type="match status" value="1"/>
</dbReference>
<dbReference type="InterPro" id="IPR035680">
    <property type="entry name" value="Clx_II_MBL"/>
</dbReference>
<evidence type="ECO:0000256" key="5">
    <source>
        <dbReference type="ARBA" id="ARBA00022801"/>
    </source>
</evidence>
<name>A0A975AML3_9GAMM</name>
<dbReference type="EMBL" id="CP071504">
    <property type="protein sequence ID" value="QSX31577.1"/>
    <property type="molecule type" value="Genomic_DNA"/>
</dbReference>
<keyword evidence="5 7" id="KW-0378">Hydrolase</keyword>
<organism evidence="9 10">
    <name type="scientific">Shewanella cyperi</name>
    <dbReference type="NCBI Taxonomy" id="2814292"/>
    <lineage>
        <taxon>Bacteria</taxon>
        <taxon>Pseudomonadati</taxon>
        <taxon>Pseudomonadota</taxon>
        <taxon>Gammaproteobacteria</taxon>
        <taxon>Alteromonadales</taxon>
        <taxon>Shewanellaceae</taxon>
        <taxon>Shewanella</taxon>
    </lineage>
</organism>
<dbReference type="Gene3D" id="3.60.15.10">
    <property type="entry name" value="Ribonuclease Z/Hydroxyacylglutathione hydrolase-like"/>
    <property type="match status" value="1"/>
</dbReference>
<dbReference type="InterPro" id="IPR017782">
    <property type="entry name" value="Hydroxyacylglutathione_Hdrlase"/>
</dbReference>
<dbReference type="SMART" id="SM00849">
    <property type="entry name" value="Lactamase_B"/>
    <property type="match status" value="1"/>
</dbReference>
<evidence type="ECO:0000259" key="8">
    <source>
        <dbReference type="SMART" id="SM00849"/>
    </source>
</evidence>
<dbReference type="Pfam" id="PF00753">
    <property type="entry name" value="Lactamase_B"/>
    <property type="match status" value="1"/>
</dbReference>
<comment type="similarity">
    <text evidence="3 7">Belongs to the metallo-beta-lactamase superfamily. Glyoxalase II family.</text>
</comment>
<dbReference type="GO" id="GO:0046872">
    <property type="term" value="F:metal ion binding"/>
    <property type="evidence" value="ECO:0007669"/>
    <property type="project" value="UniProtKB-KW"/>
</dbReference>
<evidence type="ECO:0000256" key="1">
    <source>
        <dbReference type="ARBA" id="ARBA00001623"/>
    </source>
</evidence>
<accession>A0A975AML3</accession>
<feature type="binding site" evidence="7">
    <location>
        <position position="180"/>
    </location>
    <ligand>
        <name>Zn(2+)</name>
        <dbReference type="ChEBI" id="CHEBI:29105"/>
        <label>2</label>
    </ligand>
</feature>
<dbReference type="AlphaFoldDB" id="A0A975AML3"/>